<name>A0A1U7CXA4_9BACT</name>
<dbReference type="RefSeq" id="WP_210405645.1">
    <property type="nucleotide sequence ID" value="NZ_CP019082.1"/>
</dbReference>
<keyword evidence="2" id="KW-1185">Reference proteome</keyword>
<protein>
    <submittedName>
        <fullName evidence="1">Uncharacterized protein</fullName>
    </submittedName>
</protein>
<dbReference type="EMBL" id="CP019082">
    <property type="protein sequence ID" value="APW63519.1"/>
    <property type="molecule type" value="Genomic_DNA"/>
</dbReference>
<evidence type="ECO:0000313" key="1">
    <source>
        <dbReference type="EMBL" id="APW63519.1"/>
    </source>
</evidence>
<dbReference type="Proteomes" id="UP000186309">
    <property type="component" value="Chromosome"/>
</dbReference>
<dbReference type="Pfam" id="PF20213">
    <property type="entry name" value="DUF6573"/>
    <property type="match status" value="1"/>
</dbReference>
<proteinExistence type="predicted"/>
<reference evidence="2" key="1">
    <citation type="submission" date="2016-12" db="EMBL/GenBank/DDBJ databases">
        <title>Comparative genomics of four Isosphaeraceae planctomycetes: a common pool of plasmids and glycoside hydrolase genes.</title>
        <authorList>
            <person name="Ivanova A."/>
        </authorList>
    </citation>
    <scope>NUCLEOTIDE SEQUENCE [LARGE SCALE GENOMIC DNA]</scope>
    <source>
        <strain evidence="2">PX4</strain>
    </source>
</reference>
<evidence type="ECO:0000313" key="2">
    <source>
        <dbReference type="Proteomes" id="UP000186309"/>
    </source>
</evidence>
<dbReference type="InterPro" id="IPR046480">
    <property type="entry name" value="DUF6573"/>
</dbReference>
<dbReference type="AlphaFoldDB" id="A0A1U7CXA4"/>
<dbReference type="STRING" id="1387353.BSF38_05091"/>
<sequence>MTATKFRRWGSRQADDMNSGVNLGLDISWAELDELPLDRITAVEAGVPDNTLDDYEDDGGTYAPGHLRQWIEARTEPAWDLIHSYTRAQAIEDGTLVDVSVRAKEAGFKIPVALTRAVWSRYVEIPAGVDCQDEAGRLWDVLWMLHVAIGQTGLGQDTLSYQLYVRNDNQKPRLVNLKATCGPGDDAAPVLTILCPDED</sequence>
<organism evidence="1 2">
    <name type="scientific">Paludisphaera borealis</name>
    <dbReference type="NCBI Taxonomy" id="1387353"/>
    <lineage>
        <taxon>Bacteria</taxon>
        <taxon>Pseudomonadati</taxon>
        <taxon>Planctomycetota</taxon>
        <taxon>Planctomycetia</taxon>
        <taxon>Isosphaerales</taxon>
        <taxon>Isosphaeraceae</taxon>
        <taxon>Paludisphaera</taxon>
    </lineage>
</organism>
<dbReference type="KEGG" id="pbor:BSF38_05091"/>
<gene>
    <name evidence="1" type="ORF">BSF38_05091</name>
</gene>
<accession>A0A1U7CXA4</accession>